<feature type="signal peptide" evidence="1">
    <location>
        <begin position="1"/>
        <end position="21"/>
    </location>
</feature>
<evidence type="ECO:0000313" key="4">
    <source>
        <dbReference type="Proteomes" id="UP001201449"/>
    </source>
</evidence>
<keyword evidence="4" id="KW-1185">Reference proteome</keyword>
<evidence type="ECO:0000259" key="2">
    <source>
        <dbReference type="Pfam" id="PF14321"/>
    </source>
</evidence>
<name>A0ABS9BNX7_9BACT</name>
<dbReference type="InterPro" id="IPR025491">
    <property type="entry name" value="DUF4382"/>
</dbReference>
<gene>
    <name evidence="3" type="ORF">L0U89_01695</name>
</gene>
<dbReference type="PROSITE" id="PS51257">
    <property type="entry name" value="PROKAR_LIPOPROTEIN"/>
    <property type="match status" value="1"/>
</dbReference>
<sequence length="265" mass="28979">MKYSYLLIPAFLLLISCTADSERTTALANIFLVDAPADFDEVWVEVLGVEVEGPGTRGQDNSDPVFFPNILPNKKVNLMALLADNTFLVGRGELQAGNITKLRLQLGETNYVIIKGKQYPLVFATEAAQNPEIEVRIPLEVAVSHDIFMDLEVFKSITLLQNPDSVFVFDPQLRAFDSSTTGQITGSIRPSGEGAVIYAIKANDTVAVSGVEKSSGKFTVRGLLGLHTLSIVPFNAKYLPEIRNGVEVKARTSTRLEPITLRARP</sequence>
<proteinExistence type="predicted"/>
<evidence type="ECO:0000256" key="1">
    <source>
        <dbReference type="SAM" id="SignalP"/>
    </source>
</evidence>
<feature type="chain" id="PRO_5046348552" evidence="1">
    <location>
        <begin position="22"/>
        <end position="265"/>
    </location>
</feature>
<keyword evidence="1" id="KW-0732">Signal</keyword>
<reference evidence="3 4" key="1">
    <citation type="submission" date="2022-01" db="EMBL/GenBank/DDBJ databases">
        <title>Mariniradius saccharolyticus sp. nov., isolated from sediment of a river.</title>
        <authorList>
            <person name="Liu H."/>
        </authorList>
    </citation>
    <scope>NUCLEOTIDE SEQUENCE [LARGE SCALE GENOMIC DNA]</scope>
    <source>
        <strain evidence="3 4">RY-2</strain>
    </source>
</reference>
<comment type="caution">
    <text evidence="3">The sequence shown here is derived from an EMBL/GenBank/DDBJ whole genome shotgun (WGS) entry which is preliminary data.</text>
</comment>
<dbReference type="EMBL" id="JAKEVZ010000001">
    <property type="protein sequence ID" value="MCF1749769.1"/>
    <property type="molecule type" value="Genomic_DNA"/>
</dbReference>
<dbReference type="RefSeq" id="WP_234859924.1">
    <property type="nucleotide sequence ID" value="NZ_JAKEVZ010000001.1"/>
</dbReference>
<protein>
    <submittedName>
        <fullName evidence="3">DUF4382 domain-containing protein</fullName>
    </submittedName>
</protein>
<dbReference type="Pfam" id="PF14321">
    <property type="entry name" value="DUF4382"/>
    <property type="match status" value="1"/>
</dbReference>
<dbReference type="Proteomes" id="UP001201449">
    <property type="component" value="Unassembled WGS sequence"/>
</dbReference>
<organism evidence="3 4">
    <name type="scientific">Mariniradius sediminis</name>
    <dbReference type="NCBI Taxonomy" id="2909237"/>
    <lineage>
        <taxon>Bacteria</taxon>
        <taxon>Pseudomonadati</taxon>
        <taxon>Bacteroidota</taxon>
        <taxon>Cytophagia</taxon>
        <taxon>Cytophagales</taxon>
        <taxon>Cyclobacteriaceae</taxon>
        <taxon>Mariniradius</taxon>
    </lineage>
</organism>
<evidence type="ECO:0000313" key="3">
    <source>
        <dbReference type="EMBL" id="MCF1749769.1"/>
    </source>
</evidence>
<accession>A0ABS9BNX7</accession>
<feature type="domain" description="DUF4382" evidence="2">
    <location>
        <begin position="26"/>
        <end position="161"/>
    </location>
</feature>